<dbReference type="AlphaFoldDB" id="A0A699Q4A9"/>
<name>A0A699Q4A9_TANCI</name>
<accession>A0A699Q4A9</accession>
<feature type="transmembrane region" description="Helical" evidence="1">
    <location>
        <begin position="20"/>
        <end position="41"/>
    </location>
</feature>
<protein>
    <submittedName>
        <fullName evidence="2">Uncharacterized protein</fullName>
    </submittedName>
</protein>
<feature type="transmembrane region" description="Helical" evidence="1">
    <location>
        <begin position="47"/>
        <end position="65"/>
    </location>
</feature>
<gene>
    <name evidence="2" type="ORF">Tci_832738</name>
</gene>
<evidence type="ECO:0000313" key="2">
    <source>
        <dbReference type="EMBL" id="GFC60768.1"/>
    </source>
</evidence>
<comment type="caution">
    <text evidence="2">The sequence shown here is derived from an EMBL/GenBank/DDBJ whole genome shotgun (WGS) entry which is preliminary data.</text>
</comment>
<proteinExistence type="predicted"/>
<organism evidence="2">
    <name type="scientific">Tanacetum cinerariifolium</name>
    <name type="common">Dalmatian daisy</name>
    <name type="synonym">Chrysanthemum cinerariifolium</name>
    <dbReference type="NCBI Taxonomy" id="118510"/>
    <lineage>
        <taxon>Eukaryota</taxon>
        <taxon>Viridiplantae</taxon>
        <taxon>Streptophyta</taxon>
        <taxon>Embryophyta</taxon>
        <taxon>Tracheophyta</taxon>
        <taxon>Spermatophyta</taxon>
        <taxon>Magnoliopsida</taxon>
        <taxon>eudicotyledons</taxon>
        <taxon>Gunneridae</taxon>
        <taxon>Pentapetalae</taxon>
        <taxon>asterids</taxon>
        <taxon>campanulids</taxon>
        <taxon>Asterales</taxon>
        <taxon>Asteraceae</taxon>
        <taxon>Asteroideae</taxon>
        <taxon>Anthemideae</taxon>
        <taxon>Anthemidinae</taxon>
        <taxon>Tanacetum</taxon>
    </lineage>
</organism>
<keyword evidence="1" id="KW-0472">Membrane</keyword>
<dbReference type="EMBL" id="BKCJ010986794">
    <property type="protein sequence ID" value="GFC60768.1"/>
    <property type="molecule type" value="Genomic_DNA"/>
</dbReference>
<feature type="non-terminal residue" evidence="2">
    <location>
        <position position="1"/>
    </location>
</feature>
<reference evidence="2" key="1">
    <citation type="journal article" date="2019" name="Sci. Rep.">
        <title>Draft genome of Tanacetum cinerariifolium, the natural source of mosquito coil.</title>
        <authorList>
            <person name="Yamashiro T."/>
            <person name="Shiraishi A."/>
            <person name="Satake H."/>
            <person name="Nakayama K."/>
        </authorList>
    </citation>
    <scope>NUCLEOTIDE SEQUENCE</scope>
</reference>
<keyword evidence="1" id="KW-0812">Transmembrane</keyword>
<sequence length="88" mass="9557">GDECRLVARWRQGGDDGDRVVFMVVGLWWRCVALVMVWRGVGCRDGGGWSVSVAVAVVVTLRVVAARGGEWCGGSNRSGWEVCFWGSP</sequence>
<feature type="non-terminal residue" evidence="2">
    <location>
        <position position="88"/>
    </location>
</feature>
<evidence type="ECO:0000256" key="1">
    <source>
        <dbReference type="SAM" id="Phobius"/>
    </source>
</evidence>
<keyword evidence="1" id="KW-1133">Transmembrane helix</keyword>